<dbReference type="Proteomes" id="UP001165186">
    <property type="component" value="Unassembled WGS sequence"/>
</dbReference>
<protein>
    <submittedName>
        <fullName evidence="1">Cytochrome c mitochondrial import factor</fullName>
    </submittedName>
</protein>
<accession>A0ACB5S9R4</accession>
<sequence>MPRILHASLRPNAGVLLVLGGSAVGGFGYRYWASSKDDAAAAESSTLHPLRFSHYAIAAKQPVSSTSTLFTLRARDAAAAATQNLQDTWTGGVWSVEAKQPQLQIARAYTPLPPTDADADADADTPAQFRFLIRRERGGEVSNYLHRLPDGATVELRGPHAELALPEGVSEVLFLAGGTGIAPAMQVAAALRRRGTGGARMHILWANRRREDCLGGRSDTVAAEAGWKRWLGWGRAAGKTEGGAVDGEKGVVVRELEAMKRRAAPGQQLGVDYFVDEEESFIQPAHVARHLQDASRSEASRTPGSRLILISGPDGFLDYWAGRKVWAEQGEVQGPLRGALSKMDLKGWKVWKL</sequence>
<proteinExistence type="predicted"/>
<dbReference type="EMBL" id="BSXG01000060">
    <property type="protein sequence ID" value="GME32061.1"/>
    <property type="molecule type" value="Genomic_DNA"/>
</dbReference>
<comment type="caution">
    <text evidence="1">The sequence shown here is derived from an EMBL/GenBank/DDBJ whole genome shotgun (WGS) entry which is preliminary data.</text>
</comment>
<organism evidence="1 2">
    <name type="scientific">Neofusicoccum parvum</name>
    <dbReference type="NCBI Taxonomy" id="310453"/>
    <lineage>
        <taxon>Eukaryota</taxon>
        <taxon>Fungi</taxon>
        <taxon>Dikarya</taxon>
        <taxon>Ascomycota</taxon>
        <taxon>Pezizomycotina</taxon>
        <taxon>Dothideomycetes</taxon>
        <taxon>Dothideomycetes incertae sedis</taxon>
        <taxon>Botryosphaeriales</taxon>
        <taxon>Botryosphaeriaceae</taxon>
        <taxon>Neofusicoccum</taxon>
    </lineage>
</organism>
<evidence type="ECO:0000313" key="2">
    <source>
        <dbReference type="Proteomes" id="UP001165186"/>
    </source>
</evidence>
<evidence type="ECO:0000313" key="1">
    <source>
        <dbReference type="EMBL" id="GME32061.1"/>
    </source>
</evidence>
<reference evidence="1" key="1">
    <citation type="submission" date="2024-09" db="EMBL/GenBank/DDBJ databases">
        <title>Draft Genome Sequences of Neofusicoccum parvum.</title>
        <authorList>
            <person name="Ashida A."/>
            <person name="Camagna M."/>
            <person name="Tanaka A."/>
            <person name="Takemoto D."/>
        </authorList>
    </citation>
    <scope>NUCLEOTIDE SEQUENCE</scope>
    <source>
        <strain evidence="1">PPO83</strain>
    </source>
</reference>
<keyword evidence="2" id="KW-1185">Reference proteome</keyword>
<gene>
    <name evidence="1" type="primary">g7642</name>
    <name evidence="1" type="ORF">NpPPO83_00007642</name>
</gene>
<name>A0ACB5S9R4_9PEZI</name>